<dbReference type="Proteomes" id="UP000308600">
    <property type="component" value="Unassembled WGS sequence"/>
</dbReference>
<proteinExistence type="predicted"/>
<organism evidence="1 2">
    <name type="scientific">Pluteus cervinus</name>
    <dbReference type="NCBI Taxonomy" id="181527"/>
    <lineage>
        <taxon>Eukaryota</taxon>
        <taxon>Fungi</taxon>
        <taxon>Dikarya</taxon>
        <taxon>Basidiomycota</taxon>
        <taxon>Agaricomycotina</taxon>
        <taxon>Agaricomycetes</taxon>
        <taxon>Agaricomycetidae</taxon>
        <taxon>Agaricales</taxon>
        <taxon>Pluteineae</taxon>
        <taxon>Pluteaceae</taxon>
        <taxon>Pluteus</taxon>
    </lineage>
</organism>
<evidence type="ECO:0000313" key="1">
    <source>
        <dbReference type="EMBL" id="TFK62928.1"/>
    </source>
</evidence>
<dbReference type="EMBL" id="ML208550">
    <property type="protein sequence ID" value="TFK62928.1"/>
    <property type="molecule type" value="Genomic_DNA"/>
</dbReference>
<gene>
    <name evidence="1" type="ORF">BDN72DRAFT_902836</name>
</gene>
<name>A0ACD3AAM4_9AGAR</name>
<sequence>METGTPPSPVAFPFITSHDNQPPYGGAGSIGEQPMLHTFPISEPPPTSHQSPQTFIAGIDARRCFYGRRRRLSCATPLPASFPALSTQPLPAHSPAQPIALQPPESLDPPLGAPEPLPPRAPPSEPSSTAEPTSSSFSSMTELAA</sequence>
<evidence type="ECO:0000313" key="2">
    <source>
        <dbReference type="Proteomes" id="UP000308600"/>
    </source>
</evidence>
<keyword evidence="2" id="KW-1185">Reference proteome</keyword>
<reference evidence="1 2" key="1">
    <citation type="journal article" date="2019" name="Nat. Ecol. Evol.">
        <title>Megaphylogeny resolves global patterns of mushroom evolution.</title>
        <authorList>
            <person name="Varga T."/>
            <person name="Krizsan K."/>
            <person name="Foldi C."/>
            <person name="Dima B."/>
            <person name="Sanchez-Garcia M."/>
            <person name="Sanchez-Ramirez S."/>
            <person name="Szollosi G.J."/>
            <person name="Szarkandi J.G."/>
            <person name="Papp V."/>
            <person name="Albert L."/>
            <person name="Andreopoulos W."/>
            <person name="Angelini C."/>
            <person name="Antonin V."/>
            <person name="Barry K.W."/>
            <person name="Bougher N.L."/>
            <person name="Buchanan P."/>
            <person name="Buyck B."/>
            <person name="Bense V."/>
            <person name="Catcheside P."/>
            <person name="Chovatia M."/>
            <person name="Cooper J."/>
            <person name="Damon W."/>
            <person name="Desjardin D."/>
            <person name="Finy P."/>
            <person name="Geml J."/>
            <person name="Haridas S."/>
            <person name="Hughes K."/>
            <person name="Justo A."/>
            <person name="Karasinski D."/>
            <person name="Kautmanova I."/>
            <person name="Kiss B."/>
            <person name="Kocsube S."/>
            <person name="Kotiranta H."/>
            <person name="LaButti K.M."/>
            <person name="Lechner B.E."/>
            <person name="Liimatainen K."/>
            <person name="Lipzen A."/>
            <person name="Lukacs Z."/>
            <person name="Mihaltcheva S."/>
            <person name="Morgado L.N."/>
            <person name="Niskanen T."/>
            <person name="Noordeloos M.E."/>
            <person name="Ohm R.A."/>
            <person name="Ortiz-Santana B."/>
            <person name="Ovrebo C."/>
            <person name="Racz N."/>
            <person name="Riley R."/>
            <person name="Savchenko A."/>
            <person name="Shiryaev A."/>
            <person name="Soop K."/>
            <person name="Spirin V."/>
            <person name="Szebenyi C."/>
            <person name="Tomsovsky M."/>
            <person name="Tulloss R.E."/>
            <person name="Uehling J."/>
            <person name="Grigoriev I.V."/>
            <person name="Vagvolgyi C."/>
            <person name="Papp T."/>
            <person name="Martin F.M."/>
            <person name="Miettinen O."/>
            <person name="Hibbett D.S."/>
            <person name="Nagy L.G."/>
        </authorList>
    </citation>
    <scope>NUCLEOTIDE SEQUENCE [LARGE SCALE GENOMIC DNA]</scope>
    <source>
        <strain evidence="1 2">NL-1719</strain>
    </source>
</reference>
<protein>
    <submittedName>
        <fullName evidence="1">Uncharacterized protein</fullName>
    </submittedName>
</protein>
<accession>A0ACD3AAM4</accession>